<evidence type="ECO:0000313" key="13">
    <source>
        <dbReference type="Proteomes" id="UP000504635"/>
    </source>
</evidence>
<dbReference type="PANTHER" id="PTHR23077:SF9">
    <property type="entry name" value="PEROXISOMAL ATPASE PEX6"/>
    <property type="match status" value="1"/>
</dbReference>
<dbReference type="Proteomes" id="UP000504635">
    <property type="component" value="Unplaced"/>
</dbReference>
<dbReference type="PROSITE" id="PS00674">
    <property type="entry name" value="AAA"/>
    <property type="match status" value="1"/>
</dbReference>
<comment type="catalytic activity">
    <reaction evidence="10">
        <text>ATP + H2O = ADP + phosphate + H(+)</text>
        <dbReference type="Rhea" id="RHEA:13065"/>
        <dbReference type="ChEBI" id="CHEBI:15377"/>
        <dbReference type="ChEBI" id="CHEBI:15378"/>
        <dbReference type="ChEBI" id="CHEBI:30616"/>
        <dbReference type="ChEBI" id="CHEBI:43474"/>
        <dbReference type="ChEBI" id="CHEBI:456216"/>
    </reaction>
    <physiologicalReaction direction="left-to-right" evidence="10">
        <dbReference type="Rhea" id="RHEA:13066"/>
    </physiologicalReaction>
</comment>
<evidence type="ECO:0000256" key="5">
    <source>
        <dbReference type="ARBA" id="ARBA00022801"/>
    </source>
</evidence>
<dbReference type="GO" id="GO:0005829">
    <property type="term" value="C:cytosol"/>
    <property type="evidence" value="ECO:0007669"/>
    <property type="project" value="TreeGrafter"/>
</dbReference>
<evidence type="ECO:0000256" key="8">
    <source>
        <dbReference type="ARBA" id="ARBA00034811"/>
    </source>
</evidence>
<organism evidence="13 14">
    <name type="scientific">Sitophilus oryzae</name>
    <name type="common">Rice weevil</name>
    <name type="synonym">Curculio oryzae</name>
    <dbReference type="NCBI Taxonomy" id="7048"/>
    <lineage>
        <taxon>Eukaryota</taxon>
        <taxon>Metazoa</taxon>
        <taxon>Ecdysozoa</taxon>
        <taxon>Arthropoda</taxon>
        <taxon>Hexapoda</taxon>
        <taxon>Insecta</taxon>
        <taxon>Pterygota</taxon>
        <taxon>Neoptera</taxon>
        <taxon>Endopterygota</taxon>
        <taxon>Coleoptera</taxon>
        <taxon>Polyphaga</taxon>
        <taxon>Cucujiformia</taxon>
        <taxon>Curculionidae</taxon>
        <taxon>Dryophthorinae</taxon>
        <taxon>Sitophilus</taxon>
    </lineage>
</organism>
<dbReference type="InterPro" id="IPR047533">
    <property type="entry name" value="RecA-like_PEX6_r2"/>
</dbReference>
<dbReference type="SUPFAM" id="SSF52540">
    <property type="entry name" value="P-loop containing nucleoside triphosphate hydrolases"/>
    <property type="match status" value="2"/>
</dbReference>
<evidence type="ECO:0000256" key="10">
    <source>
        <dbReference type="ARBA" id="ARBA00048778"/>
    </source>
</evidence>
<evidence type="ECO:0000256" key="2">
    <source>
        <dbReference type="ARBA" id="ARBA00006914"/>
    </source>
</evidence>
<comment type="similarity">
    <text evidence="2">Belongs to the AAA ATPase family.</text>
</comment>
<dbReference type="GO" id="GO:0005524">
    <property type="term" value="F:ATP binding"/>
    <property type="evidence" value="ECO:0007669"/>
    <property type="project" value="UniProtKB-KW"/>
</dbReference>
<dbReference type="GO" id="GO:0016887">
    <property type="term" value="F:ATP hydrolysis activity"/>
    <property type="evidence" value="ECO:0007669"/>
    <property type="project" value="InterPro"/>
</dbReference>
<evidence type="ECO:0000256" key="7">
    <source>
        <dbReference type="ARBA" id="ARBA00023136"/>
    </source>
</evidence>
<dbReference type="PANTHER" id="PTHR23077">
    <property type="entry name" value="AAA-FAMILY ATPASE"/>
    <property type="match status" value="1"/>
</dbReference>
<evidence type="ECO:0000256" key="11">
    <source>
        <dbReference type="SAM" id="Phobius"/>
    </source>
</evidence>
<keyword evidence="6" id="KW-0067">ATP-binding</keyword>
<keyword evidence="11" id="KW-0812">Transmembrane</keyword>
<dbReference type="InterPro" id="IPR027417">
    <property type="entry name" value="P-loop_NTPase"/>
</dbReference>
<dbReference type="CDD" id="cd19527">
    <property type="entry name" value="RecA-like_PEX6_r2"/>
    <property type="match status" value="1"/>
</dbReference>
<dbReference type="InParanoid" id="A0A6J2Y9L8"/>
<name>A0A6J2Y9L8_SITOR</name>
<accession>A0A6J2Y9L8</accession>
<keyword evidence="11" id="KW-1133">Transmembrane helix</keyword>
<dbReference type="Gene3D" id="3.40.50.300">
    <property type="entry name" value="P-loop containing nucleotide triphosphate hydrolases"/>
    <property type="match status" value="2"/>
</dbReference>
<evidence type="ECO:0000259" key="12">
    <source>
        <dbReference type="SMART" id="SM00382"/>
    </source>
</evidence>
<feature type="domain" description="AAA+ ATPase" evidence="12">
    <location>
        <begin position="546"/>
        <end position="684"/>
    </location>
</feature>
<dbReference type="Pfam" id="PF00004">
    <property type="entry name" value="AAA"/>
    <property type="match status" value="2"/>
</dbReference>
<gene>
    <name evidence="14" type="primary">LOC115885206</name>
</gene>
<proteinExistence type="inferred from homology"/>
<dbReference type="InterPro" id="IPR003593">
    <property type="entry name" value="AAA+_ATPase"/>
</dbReference>
<dbReference type="OrthoDB" id="2187at2759"/>
<dbReference type="KEGG" id="soy:115885206"/>
<dbReference type="FunCoup" id="A0A6J2Y9L8">
    <property type="interactions" value="799"/>
</dbReference>
<feature type="transmembrane region" description="Helical" evidence="11">
    <location>
        <begin position="7"/>
        <end position="29"/>
    </location>
</feature>
<dbReference type="GO" id="GO:0016558">
    <property type="term" value="P:protein import into peroxisome matrix"/>
    <property type="evidence" value="ECO:0007669"/>
    <property type="project" value="TreeGrafter"/>
</dbReference>
<comment type="subcellular location">
    <subcellularLocation>
        <location evidence="1">Membrane</location>
    </subcellularLocation>
</comment>
<evidence type="ECO:0000313" key="14">
    <source>
        <dbReference type="RefSeq" id="XP_030759894.1"/>
    </source>
</evidence>
<keyword evidence="3" id="KW-0962">Peroxisome biogenesis</keyword>
<keyword evidence="5" id="KW-0378">Hydrolase</keyword>
<dbReference type="InterPro" id="IPR003960">
    <property type="entry name" value="ATPase_AAA_CS"/>
</dbReference>
<dbReference type="SMART" id="SM00382">
    <property type="entry name" value="AAA"/>
    <property type="match status" value="1"/>
</dbReference>
<reference evidence="14" key="1">
    <citation type="submission" date="2025-08" db="UniProtKB">
        <authorList>
            <consortium name="RefSeq"/>
        </authorList>
    </citation>
    <scope>IDENTIFICATION</scope>
    <source>
        <tissue evidence="14">Gonads</tissue>
    </source>
</reference>
<dbReference type="GeneID" id="115885206"/>
<keyword evidence="7 11" id="KW-0472">Membrane</keyword>
<evidence type="ECO:0000256" key="3">
    <source>
        <dbReference type="ARBA" id="ARBA00022593"/>
    </source>
</evidence>
<keyword evidence="13" id="KW-1185">Reference proteome</keyword>
<evidence type="ECO:0000256" key="1">
    <source>
        <dbReference type="ARBA" id="ARBA00004370"/>
    </source>
</evidence>
<dbReference type="RefSeq" id="XP_030759894.1">
    <property type="nucleotide sequence ID" value="XM_030904034.1"/>
</dbReference>
<dbReference type="AlphaFoldDB" id="A0A6J2Y9L8"/>
<dbReference type="GO" id="GO:0005778">
    <property type="term" value="C:peroxisomal membrane"/>
    <property type="evidence" value="ECO:0007669"/>
    <property type="project" value="TreeGrafter"/>
</dbReference>
<protein>
    <recommendedName>
        <fullName evidence="8">Peroxisomal ATPase PEX6</fullName>
    </recommendedName>
    <alternativeName>
        <fullName evidence="9">Peroxin-6</fullName>
    </alternativeName>
</protein>
<evidence type="ECO:0000256" key="9">
    <source>
        <dbReference type="ARBA" id="ARBA00034920"/>
    </source>
</evidence>
<dbReference type="InterPro" id="IPR050168">
    <property type="entry name" value="AAA_ATPase_domain"/>
</dbReference>
<dbReference type="FunFam" id="3.40.50.300:FF:000109">
    <property type="entry name" value="Peroxisomal biogenesis factor 6"/>
    <property type="match status" value="1"/>
</dbReference>
<keyword evidence="4" id="KW-0547">Nucleotide-binding</keyword>
<dbReference type="Gene3D" id="1.10.8.60">
    <property type="match status" value="2"/>
</dbReference>
<dbReference type="InterPro" id="IPR003959">
    <property type="entry name" value="ATPase_AAA_core"/>
</dbReference>
<evidence type="ECO:0000256" key="6">
    <source>
        <dbReference type="ARBA" id="ARBA00022840"/>
    </source>
</evidence>
<sequence>MSDIKTVLFISSLIFPRHNGYWFIFYMYFQYYSIIKRSISYQLRTLSDGVIWKLVRNNYKACCDINNTVIVHPDTIYKRDRILELTQKEDGVSRIVFVMSAACCEKNYVYTSHTLFHNAIKTDFDIKLYTPLKEIKVAEEIELSLVSSPHDINNALIDTVIQNYFKLPKIIYKNDLIQIEVKHFAPANFYTDLRANTINKIYFKCNKVIVNKEETSEGCFCVIGETAIRQAPNIQSFLPRCITEPAKNVKMGKISISEVFFPFDLPKYTKIADAIEIFGDIDSPELKQLKPLFLIEGEDGCGDRMILSYIAEELGMHYFHVNNSDFTANVYAQYETKLNNIFFTAKMAAPCLMAIYSFQNFGKNNEGQYDQRLINAFVQNINNLFDKNSFPVIVVCCSNTKEISPDLRRVFLETFEIEAPTDMERELCLEWILKKNDILLKGVDLKDIANKTNGFHIEDLILMVYYSENNFYQNSPKAECVILENDNFQYAIDYMQSNYNESIGAPKVPKVQWSDVGGLTDVKEEIIQSINLPLKHPEMFNKSGLSRSGILLFGPPGTGKTLIAKAVATECNLCFLTVKGPELLNMYVGQSEQNIREVFNKARQASPCIIFFDELDSLAPNRGLSGDSGGVMDRVVSQLLAEMDGLDSNGKVFVIGATNRPDLIDPALLRPGRFDKLLYVGPCTDLQSKVSVLQALTRKFNLSDDVNLKNIVKSCPDNITGADFYGICANAWSLAAKRLVEAIEREGCDPNTITTEEAEVIVNSEDFLLSIRDAKPSVSKEDLIYFKNLKKELGCNK</sequence>
<evidence type="ECO:0000256" key="4">
    <source>
        <dbReference type="ARBA" id="ARBA00022741"/>
    </source>
</evidence>